<evidence type="ECO:0000256" key="2">
    <source>
        <dbReference type="ARBA" id="ARBA00023125"/>
    </source>
</evidence>
<dbReference type="Proteomes" id="UP001191082">
    <property type="component" value="Unassembled WGS sequence"/>
</dbReference>
<evidence type="ECO:0000313" key="5">
    <source>
        <dbReference type="EMBL" id="TMV09240.1"/>
    </source>
</evidence>
<dbReference type="InterPro" id="IPR036388">
    <property type="entry name" value="WH-like_DNA-bd_sf"/>
</dbReference>
<dbReference type="PRINTS" id="PR00035">
    <property type="entry name" value="HTHGNTR"/>
</dbReference>
<accession>A0ABY2X1X8</accession>
<dbReference type="InterPro" id="IPR036390">
    <property type="entry name" value="WH_DNA-bd_sf"/>
</dbReference>
<dbReference type="PROSITE" id="PS50949">
    <property type="entry name" value="HTH_GNTR"/>
    <property type="match status" value="1"/>
</dbReference>
<gene>
    <name evidence="5" type="ORF">FGK64_19335</name>
</gene>
<dbReference type="RefSeq" id="WP_138865512.1">
    <property type="nucleotide sequence ID" value="NZ_VCPC01000005.1"/>
</dbReference>
<proteinExistence type="predicted"/>
<dbReference type="InterPro" id="IPR008920">
    <property type="entry name" value="TF_FadR/GntR_C"/>
</dbReference>
<dbReference type="PANTHER" id="PTHR43537:SF5">
    <property type="entry name" value="UXU OPERON TRANSCRIPTIONAL REGULATOR"/>
    <property type="match status" value="1"/>
</dbReference>
<dbReference type="EMBL" id="VCPC01000005">
    <property type="protein sequence ID" value="TMV09240.1"/>
    <property type="molecule type" value="Genomic_DNA"/>
</dbReference>
<dbReference type="InterPro" id="IPR011711">
    <property type="entry name" value="GntR_C"/>
</dbReference>
<evidence type="ECO:0000313" key="6">
    <source>
        <dbReference type="Proteomes" id="UP001191082"/>
    </source>
</evidence>
<evidence type="ECO:0000256" key="1">
    <source>
        <dbReference type="ARBA" id="ARBA00023015"/>
    </source>
</evidence>
<dbReference type="PANTHER" id="PTHR43537">
    <property type="entry name" value="TRANSCRIPTIONAL REGULATOR, GNTR FAMILY"/>
    <property type="match status" value="1"/>
</dbReference>
<dbReference type="Pfam" id="PF07729">
    <property type="entry name" value="FCD"/>
    <property type="match status" value="1"/>
</dbReference>
<feature type="domain" description="HTH gntR-type" evidence="4">
    <location>
        <begin position="11"/>
        <end position="79"/>
    </location>
</feature>
<dbReference type="CDD" id="cd07377">
    <property type="entry name" value="WHTH_GntR"/>
    <property type="match status" value="1"/>
</dbReference>
<organism evidence="5 6">
    <name type="scientific">Arenibacterium halophilum</name>
    <dbReference type="NCBI Taxonomy" id="2583821"/>
    <lineage>
        <taxon>Bacteria</taxon>
        <taxon>Pseudomonadati</taxon>
        <taxon>Pseudomonadota</taxon>
        <taxon>Alphaproteobacteria</taxon>
        <taxon>Rhodobacterales</taxon>
        <taxon>Paracoccaceae</taxon>
        <taxon>Arenibacterium</taxon>
    </lineage>
</organism>
<sequence>MSLRGRPVRVKFAYQQVADEIQKQIFDGSIKPGERLPGEHELAEMFGVTRSTVREGLRQLENDGLVHRPSPRRLEVCLPGTDALTSRASRTMMMMGVTFRDLWQVSMVTEPLAAELAAQNITDPEKVELRAIHARLSAITDDMLLVSKIDTQFHSFIAEATKNRVLTMAREPVSMLLYRGFAQVAPLAKIALPRQAEAHTHIVEAICAHDADLARTWMRRHINDFWKAIQNANLQDSVPAELPSEDE</sequence>
<dbReference type="Pfam" id="PF00392">
    <property type="entry name" value="GntR"/>
    <property type="match status" value="1"/>
</dbReference>
<keyword evidence="2" id="KW-0238">DNA-binding</keyword>
<dbReference type="SMART" id="SM00895">
    <property type="entry name" value="FCD"/>
    <property type="match status" value="1"/>
</dbReference>
<dbReference type="SUPFAM" id="SSF46785">
    <property type="entry name" value="Winged helix' DNA-binding domain"/>
    <property type="match status" value="1"/>
</dbReference>
<evidence type="ECO:0000259" key="4">
    <source>
        <dbReference type="PROSITE" id="PS50949"/>
    </source>
</evidence>
<evidence type="ECO:0000256" key="3">
    <source>
        <dbReference type="ARBA" id="ARBA00023163"/>
    </source>
</evidence>
<dbReference type="InterPro" id="IPR000524">
    <property type="entry name" value="Tscrpt_reg_HTH_GntR"/>
</dbReference>
<reference evidence="5 6" key="1">
    <citation type="submission" date="2019-05" db="EMBL/GenBank/DDBJ databases">
        <title>Marivita sp. nov. isolated from sea sediment.</title>
        <authorList>
            <person name="Kim W."/>
        </authorList>
    </citation>
    <scope>NUCLEOTIDE SEQUENCE [LARGE SCALE GENOMIC DNA]</scope>
    <source>
        <strain evidence="5 6">CAU 1492</strain>
    </source>
</reference>
<dbReference type="SUPFAM" id="SSF48008">
    <property type="entry name" value="GntR ligand-binding domain-like"/>
    <property type="match status" value="1"/>
</dbReference>
<dbReference type="Gene3D" id="1.10.10.10">
    <property type="entry name" value="Winged helix-like DNA-binding domain superfamily/Winged helix DNA-binding domain"/>
    <property type="match status" value="1"/>
</dbReference>
<name>A0ABY2X1X8_9RHOB</name>
<keyword evidence="3" id="KW-0804">Transcription</keyword>
<dbReference type="SMART" id="SM00345">
    <property type="entry name" value="HTH_GNTR"/>
    <property type="match status" value="1"/>
</dbReference>
<keyword evidence="6" id="KW-1185">Reference proteome</keyword>
<comment type="caution">
    <text evidence="5">The sequence shown here is derived from an EMBL/GenBank/DDBJ whole genome shotgun (WGS) entry which is preliminary data.</text>
</comment>
<keyword evidence="1" id="KW-0805">Transcription regulation</keyword>
<dbReference type="Gene3D" id="1.20.120.530">
    <property type="entry name" value="GntR ligand-binding domain-like"/>
    <property type="match status" value="1"/>
</dbReference>
<protein>
    <submittedName>
        <fullName evidence="5">FadR family transcriptional regulator</fullName>
    </submittedName>
</protein>